<protein>
    <submittedName>
        <fullName evidence="3">2-keto-4-pentenoate hydratase/2-oxohepta-3-ene-1,7-dioic acid hydratase in catechol pathway</fullName>
    </submittedName>
</protein>
<gene>
    <name evidence="3" type="ORF">DFR37_1253</name>
</gene>
<keyword evidence="1" id="KW-0479">Metal-binding</keyword>
<evidence type="ECO:0000313" key="4">
    <source>
        <dbReference type="Proteomes" id="UP000253628"/>
    </source>
</evidence>
<proteinExistence type="predicted"/>
<dbReference type="EMBL" id="QNRQ01000025">
    <property type="protein sequence ID" value="RBP33641.1"/>
    <property type="molecule type" value="Genomic_DNA"/>
</dbReference>
<dbReference type="GO" id="GO:0046872">
    <property type="term" value="F:metal ion binding"/>
    <property type="evidence" value="ECO:0007669"/>
    <property type="project" value="UniProtKB-KW"/>
</dbReference>
<dbReference type="OrthoDB" id="8582489at2"/>
<accession>A0A366GYD1</accession>
<organism evidence="3 4">
    <name type="scientific">Eoetvoesiella caeni</name>
    <dbReference type="NCBI Taxonomy" id="645616"/>
    <lineage>
        <taxon>Bacteria</taxon>
        <taxon>Pseudomonadati</taxon>
        <taxon>Pseudomonadota</taxon>
        <taxon>Betaproteobacteria</taxon>
        <taxon>Burkholderiales</taxon>
        <taxon>Alcaligenaceae</taxon>
        <taxon>Eoetvoesiella</taxon>
    </lineage>
</organism>
<dbReference type="InterPro" id="IPR011234">
    <property type="entry name" value="Fumarylacetoacetase-like_C"/>
</dbReference>
<dbReference type="PANTHER" id="PTHR11820:SF112">
    <property type="entry name" value="FUMARYLACETOACETATE HYDROLASE FAMILY PROTEIN (AFU_ORTHOLOGUE AFUA_1G02370)-RELATED"/>
    <property type="match status" value="1"/>
</dbReference>
<dbReference type="AlphaFoldDB" id="A0A366GYD1"/>
<dbReference type="Proteomes" id="UP000253628">
    <property type="component" value="Unassembled WGS sequence"/>
</dbReference>
<keyword evidence="4" id="KW-1185">Reference proteome</keyword>
<dbReference type="Gene3D" id="3.90.850.10">
    <property type="entry name" value="Fumarylacetoacetase-like, C-terminal domain"/>
    <property type="match status" value="1"/>
</dbReference>
<evidence type="ECO:0000256" key="1">
    <source>
        <dbReference type="ARBA" id="ARBA00022723"/>
    </source>
</evidence>
<reference evidence="3 4" key="1">
    <citation type="submission" date="2018-06" db="EMBL/GenBank/DDBJ databases">
        <title>Genomic Encyclopedia of Type Strains, Phase IV (KMG-IV): sequencing the most valuable type-strain genomes for metagenomic binning, comparative biology and taxonomic classification.</title>
        <authorList>
            <person name="Goeker M."/>
        </authorList>
    </citation>
    <scope>NUCLEOTIDE SEQUENCE [LARGE SCALE GENOMIC DNA]</scope>
    <source>
        <strain evidence="3 4">DSM 25520</strain>
    </source>
</reference>
<feature type="domain" description="Fumarylacetoacetase-like C-terminal" evidence="2">
    <location>
        <begin position="80"/>
        <end position="282"/>
    </location>
</feature>
<evidence type="ECO:0000313" key="3">
    <source>
        <dbReference type="EMBL" id="RBP33641.1"/>
    </source>
</evidence>
<dbReference type="RefSeq" id="WP_113935307.1">
    <property type="nucleotide sequence ID" value="NZ_JACCEU010000020.1"/>
</dbReference>
<dbReference type="PANTHER" id="PTHR11820">
    <property type="entry name" value="ACYLPYRUVASE"/>
    <property type="match status" value="1"/>
</dbReference>
<dbReference type="SUPFAM" id="SSF56529">
    <property type="entry name" value="FAH"/>
    <property type="match status" value="1"/>
</dbReference>
<evidence type="ECO:0000259" key="2">
    <source>
        <dbReference type="Pfam" id="PF01557"/>
    </source>
</evidence>
<dbReference type="InterPro" id="IPR036663">
    <property type="entry name" value="Fumarylacetoacetase_C_sf"/>
</dbReference>
<comment type="caution">
    <text evidence="3">The sequence shown here is derived from an EMBL/GenBank/DDBJ whole genome shotgun (WGS) entry which is preliminary data.</text>
</comment>
<dbReference type="Pfam" id="PF01557">
    <property type="entry name" value="FAA_hydrolase"/>
    <property type="match status" value="1"/>
</dbReference>
<dbReference type="GO" id="GO:0003824">
    <property type="term" value="F:catalytic activity"/>
    <property type="evidence" value="ECO:0007669"/>
    <property type="project" value="InterPro"/>
</dbReference>
<name>A0A366GYD1_9BURK</name>
<sequence length="285" mass="30940">MRLCRFNQDRLGVVKGSNVFDVTAALDVLPGSRYPLPTYDLLIANLDKVRARIEEILPSATSLALADVQLLSPVANPGKLVAAPVNYLKHLEEARADPGVHHNNQVDEIQRIGLFLKATSSLIGPSQGVVINHPDRRNDHEIELAVVIGKPGKHISAANAWDHIAGYSIGLDMTVRGPEERSMRKSIDTYSVLGPWLVTADEIADATNLDFHLTVNGETRQKANTKDLVIGIAQLIEFASAFYTLHPGDVIYTGTPEGVGPVQAGDTIMAEFDQIGRMEVAVRAI</sequence>